<dbReference type="Proteomes" id="UP000550260">
    <property type="component" value="Unassembled WGS sequence"/>
</dbReference>
<dbReference type="GO" id="GO:0006310">
    <property type="term" value="P:DNA recombination"/>
    <property type="evidence" value="ECO:0007669"/>
    <property type="project" value="UniProtKB-KW"/>
</dbReference>
<reference evidence="2 3" key="1">
    <citation type="submission" date="2020-08" db="EMBL/GenBank/DDBJ databases">
        <title>Amycolatopsis echigonensis JCM 21831.</title>
        <authorList>
            <person name="Tedsree N."/>
            <person name="Kuncharoen N."/>
            <person name="Likhitwitayawuid K."/>
            <person name="Tanasupawat S."/>
        </authorList>
    </citation>
    <scope>NUCLEOTIDE SEQUENCE [LARGE SCALE GENOMIC DNA]</scope>
    <source>
        <strain evidence="2 3">JCM 21831</strain>
    </source>
</reference>
<comment type="caution">
    <text evidence="2">The sequence shown here is derived from an EMBL/GenBank/DDBJ whole genome shotgun (WGS) entry which is preliminary data.</text>
</comment>
<evidence type="ECO:0000256" key="1">
    <source>
        <dbReference type="ARBA" id="ARBA00023172"/>
    </source>
</evidence>
<evidence type="ECO:0000313" key="3">
    <source>
        <dbReference type="Proteomes" id="UP000550260"/>
    </source>
</evidence>
<dbReference type="RefSeq" id="WP_183127928.1">
    <property type="nucleotide sequence ID" value="NZ_JACJHR010000175.1"/>
</dbReference>
<dbReference type="SUPFAM" id="SSF56349">
    <property type="entry name" value="DNA breaking-rejoining enzymes"/>
    <property type="match status" value="1"/>
</dbReference>
<dbReference type="GO" id="GO:0003677">
    <property type="term" value="F:DNA binding"/>
    <property type="evidence" value="ECO:0007669"/>
    <property type="project" value="InterPro"/>
</dbReference>
<organism evidence="2 3">
    <name type="scientific">Amycolatopsis echigonensis</name>
    <dbReference type="NCBI Taxonomy" id="2576905"/>
    <lineage>
        <taxon>Bacteria</taxon>
        <taxon>Bacillati</taxon>
        <taxon>Actinomycetota</taxon>
        <taxon>Actinomycetes</taxon>
        <taxon>Pseudonocardiales</taxon>
        <taxon>Pseudonocardiaceae</taxon>
        <taxon>Amycolatopsis</taxon>
    </lineage>
</organism>
<dbReference type="AlphaFoldDB" id="A0A8E1WA78"/>
<evidence type="ECO:0008006" key="4">
    <source>
        <dbReference type="Google" id="ProtNLM"/>
    </source>
</evidence>
<dbReference type="EMBL" id="JACJHR010000175">
    <property type="protein sequence ID" value="MBB2506383.1"/>
    <property type="molecule type" value="Genomic_DNA"/>
</dbReference>
<sequence>MTTAISTRRAPHPIPADTLVLREQQLLDEVDLADTSRFGDMIWDLRPVNHQAHRRRFILNFPTLPEPYQQVAKELFFALLAGESPAGEARPKLGTLRGLFTQVKKFLAWADARGRRSLTEMNTDDLAAYQTWLLKQDLGPGQRGAHRRAARLFWLYRAVLHSDRLELDPQRLESWSTDNSKVTTGLENRTDRIPEQVISPLLIWALRWVRDYSADLLAARDEWRPLHNQGKENHPTSTRHTRAETKAAFERLLKDYRAAGRPLPGTGDGQINEKFLARQINRHHSSMRYPTTHAMLTAATAELGVAEDTYLFTPAQQHPHGTPWKTAFRFAEVERWSRLLQTACYIVIAYLSGMRDSEVKHLRRGCISHRFDRDDRIARRTITSLAFKGEHSPLGTAATWVVSDSVDLAVTVLEHLQEPDATYLFAPLPGSPGYRGTDRSSTTSTTNKALNAFVDWINEHCANHNRPDGVPLVRRQRWTLSTSQFRRTLAWFIARRPGGTIAGAIQYRHHSIQMFEGYAGTSDSGFRAEVEAERTLERGERLLAMIEGHEHLDLRGPAAGEAQTRLANLDRKIAYAGSVVTDPKRLAKIMRRDDPKIYFGQFVTCVYDPNKALCRRQLATDDAAAMPDLGTCQPLRCRNVALTDANLDALTDQLTKLDNLLHVGDALAPYVAHRLTEQYQDLTAMLTAAGHLQADQ</sequence>
<dbReference type="Gene3D" id="1.10.443.10">
    <property type="entry name" value="Intergrase catalytic core"/>
    <property type="match status" value="1"/>
</dbReference>
<name>A0A8E1WA78_9PSEU</name>
<evidence type="ECO:0000313" key="2">
    <source>
        <dbReference type="EMBL" id="MBB2506383.1"/>
    </source>
</evidence>
<dbReference type="InterPro" id="IPR013762">
    <property type="entry name" value="Integrase-like_cat_sf"/>
</dbReference>
<gene>
    <name evidence="2" type="ORF">H5411_45680</name>
</gene>
<proteinExistence type="predicted"/>
<dbReference type="InterPro" id="IPR011010">
    <property type="entry name" value="DNA_brk_join_enz"/>
</dbReference>
<dbReference type="GO" id="GO:0015074">
    <property type="term" value="P:DNA integration"/>
    <property type="evidence" value="ECO:0007669"/>
    <property type="project" value="InterPro"/>
</dbReference>
<protein>
    <recommendedName>
        <fullName evidence="4">Integrase</fullName>
    </recommendedName>
</protein>
<accession>A0A8E1WA78</accession>
<keyword evidence="1" id="KW-0233">DNA recombination</keyword>